<dbReference type="InterPro" id="IPR001087">
    <property type="entry name" value="GDSL"/>
</dbReference>
<feature type="signal peptide" evidence="3">
    <location>
        <begin position="1"/>
        <end position="19"/>
    </location>
</feature>
<dbReference type="InterPro" id="IPR037459">
    <property type="entry name" value="RhgT-like"/>
</dbReference>
<proteinExistence type="inferred from homology"/>
<keyword evidence="3" id="KW-0732">Signal</keyword>
<dbReference type="PANTHER" id="PTHR43695">
    <property type="entry name" value="PUTATIVE (AFU_ORTHOLOGUE AFUA_2G17250)-RELATED"/>
    <property type="match status" value="1"/>
</dbReference>
<evidence type="ECO:0000313" key="4">
    <source>
        <dbReference type="EMBL" id="KTB33419.1"/>
    </source>
</evidence>
<dbReference type="eggNOG" id="ENOG502RY37">
    <property type="taxonomic scope" value="Eukaryota"/>
</dbReference>
<dbReference type="Pfam" id="PF00657">
    <property type="entry name" value="Lipase_GDSL"/>
    <property type="match status" value="1"/>
</dbReference>
<sequence length="238" mass="25150">MRLTFTSVLPLVAVATCQTVYLAGDSTMAKYSDTQQGWGVFFGNYLNIPVKNLAVGGTSSRSYTESGLFNTLISQVKAGDFVVLEFGHNDVSAGAVDNGKQTAVGDGYDITATVKTANGSSIVIHSFAYYIENAITAIVDKGATPVISSLTSTNDWANGKIVTGSRFVDYAKSIGIRKGIVYIDHNGYGGQAFTVLGQSVTNTMYPNDHLHTNSAGAKVQAEAFVKLSQTVACNRSSS</sequence>
<gene>
    <name evidence="4" type="ORF">WG66_14037</name>
</gene>
<comment type="similarity">
    <text evidence="1">Belongs to the 'GDSL' lipolytic enzyme family.</text>
</comment>
<accession>A0A0W0FAP0</accession>
<feature type="chain" id="PRO_5006901604" evidence="3">
    <location>
        <begin position="20"/>
        <end position="238"/>
    </location>
</feature>
<organism evidence="4 5">
    <name type="scientific">Moniliophthora roreri</name>
    <name type="common">Frosty pod rot fungus</name>
    <name type="synonym">Monilia roreri</name>
    <dbReference type="NCBI Taxonomy" id="221103"/>
    <lineage>
        <taxon>Eukaryota</taxon>
        <taxon>Fungi</taxon>
        <taxon>Dikarya</taxon>
        <taxon>Basidiomycota</taxon>
        <taxon>Agaricomycotina</taxon>
        <taxon>Agaricomycetes</taxon>
        <taxon>Agaricomycetidae</taxon>
        <taxon>Agaricales</taxon>
        <taxon>Marasmiineae</taxon>
        <taxon>Marasmiaceae</taxon>
        <taxon>Moniliophthora</taxon>
    </lineage>
</organism>
<dbReference type="EMBL" id="LATX01002176">
    <property type="protein sequence ID" value="KTB33419.1"/>
    <property type="molecule type" value="Genomic_DNA"/>
</dbReference>
<dbReference type="SUPFAM" id="SSF52266">
    <property type="entry name" value="SGNH hydrolase"/>
    <property type="match status" value="1"/>
</dbReference>
<dbReference type="AlphaFoldDB" id="A0A0W0FAP0"/>
<dbReference type="GO" id="GO:0016787">
    <property type="term" value="F:hydrolase activity"/>
    <property type="evidence" value="ECO:0007669"/>
    <property type="project" value="UniProtKB-KW"/>
</dbReference>
<comment type="caution">
    <text evidence="4">The sequence shown here is derived from an EMBL/GenBank/DDBJ whole genome shotgun (WGS) entry which is preliminary data.</text>
</comment>
<evidence type="ECO:0000256" key="3">
    <source>
        <dbReference type="SAM" id="SignalP"/>
    </source>
</evidence>
<protein>
    <submittedName>
        <fullName evidence="4">Putative rhamnogalacturonan acetylesterase</fullName>
    </submittedName>
</protein>
<reference evidence="4 5" key="1">
    <citation type="submission" date="2015-12" db="EMBL/GenBank/DDBJ databases">
        <title>Draft genome sequence of Moniliophthora roreri, the causal agent of frosty pod rot of cacao.</title>
        <authorList>
            <person name="Aime M.C."/>
            <person name="Diaz-Valderrama J.R."/>
            <person name="Kijpornyongpan T."/>
            <person name="Phillips-Mora W."/>
        </authorList>
    </citation>
    <scope>NUCLEOTIDE SEQUENCE [LARGE SCALE GENOMIC DNA]</scope>
    <source>
        <strain evidence="4 5">MCA 2952</strain>
    </source>
</reference>
<evidence type="ECO:0000313" key="5">
    <source>
        <dbReference type="Proteomes" id="UP000054988"/>
    </source>
</evidence>
<dbReference type="Gene3D" id="3.40.50.1110">
    <property type="entry name" value="SGNH hydrolase"/>
    <property type="match status" value="1"/>
</dbReference>
<dbReference type="PANTHER" id="PTHR43695:SF1">
    <property type="entry name" value="RHAMNOGALACTURONAN ACETYLESTERASE"/>
    <property type="match status" value="1"/>
</dbReference>
<keyword evidence="2" id="KW-0378">Hydrolase</keyword>
<evidence type="ECO:0000256" key="1">
    <source>
        <dbReference type="ARBA" id="ARBA00008668"/>
    </source>
</evidence>
<evidence type="ECO:0000256" key="2">
    <source>
        <dbReference type="ARBA" id="ARBA00022801"/>
    </source>
</evidence>
<dbReference type="InterPro" id="IPR036514">
    <property type="entry name" value="SGNH_hydro_sf"/>
</dbReference>
<name>A0A0W0FAP0_MONRR</name>
<dbReference type="Proteomes" id="UP000054988">
    <property type="component" value="Unassembled WGS sequence"/>
</dbReference>